<dbReference type="Proteomes" id="UP000291404">
    <property type="component" value="Unassembled WGS sequence"/>
</dbReference>
<comment type="similarity">
    <text evidence="1">Belongs to the Mediator complex subunit 18 family.</text>
</comment>
<accession>A0A4Q9LGZ4</accession>
<proteinExistence type="inferred from homology"/>
<dbReference type="GO" id="GO:0016592">
    <property type="term" value="C:mediator complex"/>
    <property type="evidence" value="ECO:0007669"/>
    <property type="project" value="InterPro"/>
</dbReference>
<dbReference type="GO" id="GO:0003712">
    <property type="term" value="F:transcription coregulator activity"/>
    <property type="evidence" value="ECO:0007669"/>
    <property type="project" value="InterPro"/>
</dbReference>
<dbReference type="AlphaFoldDB" id="A0A4Q9LGZ4"/>
<comment type="caution">
    <text evidence="2">The sequence shown here is derived from an EMBL/GenBank/DDBJ whole genome shotgun (WGS) entry which is preliminary data.</text>
</comment>
<organism evidence="2 3">
    <name type="scientific">Hamiltosporidium magnivora</name>
    <dbReference type="NCBI Taxonomy" id="148818"/>
    <lineage>
        <taxon>Eukaryota</taxon>
        <taxon>Fungi</taxon>
        <taxon>Fungi incertae sedis</taxon>
        <taxon>Microsporidia</taxon>
        <taxon>Dubosqiidae</taxon>
        <taxon>Hamiltosporidium</taxon>
    </lineage>
</organism>
<comment type="subunit">
    <text evidence="1">Component of the Mediator complex.</text>
</comment>
<evidence type="ECO:0000313" key="3">
    <source>
        <dbReference type="Proteomes" id="UP000291404"/>
    </source>
</evidence>
<keyword evidence="1" id="KW-0804">Transcription</keyword>
<comment type="subcellular location">
    <subcellularLocation>
        <location evidence="1">Nucleus</location>
    </subcellularLocation>
</comment>
<sequence>MYECSLYGMTTQLKHLHMILSYKNFIPQKIARIDTYLKSKDHKIILQSCSNSNFLIYKNEPDPTKTLKTIINKINRSEVLNCEDTISFLNLANFKQEKKLFVEGIEYVKDNIHIEVTVHSITNSDIIINEAFMENFIRNYMTNEIDNSLFNSCETFFVKIYTFAQTSEEGENLVFSESINLKKYINLQKPPVNFFKK</sequence>
<dbReference type="InterPro" id="IPR019095">
    <property type="entry name" value="Mediator_Med18"/>
</dbReference>
<name>A0A4Q9LGZ4_9MICR</name>
<keyword evidence="1" id="KW-0805">Transcription regulation</keyword>
<dbReference type="Gene3D" id="2.40.320.10">
    <property type="entry name" value="Hypothetical Protein Pfu-838710-001"/>
    <property type="match status" value="1"/>
</dbReference>
<dbReference type="VEuPathDB" id="MicrosporidiaDB:CWI36_0307p0010"/>
<comment type="function">
    <text evidence="1">Component of the Mediator complex, a coactivator involved in the regulated transcription of nearly all RNA polymerase II-dependent genes. Mediator functions as a bridge to convey information from gene-specific regulatory proteins to the basal RNA polymerase II transcription machinery. Mediator is recruited to promoters by direct interactions with regulatory proteins and serves as a scaffold for the assembly of a functional preinitiation complex with RNA polymerase II and the general transcription factors.</text>
</comment>
<keyword evidence="3" id="KW-1185">Reference proteome</keyword>
<keyword evidence="1" id="KW-0539">Nucleus</keyword>
<keyword evidence="1" id="KW-0010">Activator</keyword>
<evidence type="ECO:0000256" key="1">
    <source>
        <dbReference type="RuleBase" id="RU364150"/>
    </source>
</evidence>
<dbReference type="Pfam" id="PF09637">
    <property type="entry name" value="Med18"/>
    <property type="match status" value="1"/>
</dbReference>
<dbReference type="GO" id="GO:0006357">
    <property type="term" value="P:regulation of transcription by RNA polymerase II"/>
    <property type="evidence" value="ECO:0007669"/>
    <property type="project" value="InterPro"/>
</dbReference>
<gene>
    <name evidence="1" type="primary">MED18</name>
    <name evidence="2" type="ORF">CWI36_0307p0010</name>
</gene>
<dbReference type="EMBL" id="PITI01000307">
    <property type="protein sequence ID" value="TBU07217.1"/>
    <property type="molecule type" value="Genomic_DNA"/>
</dbReference>
<protein>
    <recommendedName>
        <fullName evidence="1">Mediator of RNA polymerase II transcription subunit 18</fullName>
    </recommendedName>
    <alternativeName>
        <fullName evidence="1">Mediator complex subunit 18</fullName>
    </alternativeName>
</protein>
<evidence type="ECO:0000313" key="2">
    <source>
        <dbReference type="EMBL" id="TBU07217.1"/>
    </source>
</evidence>
<reference evidence="2 3" key="1">
    <citation type="submission" date="2017-12" db="EMBL/GenBank/DDBJ databases">
        <authorList>
            <person name="Pombert J.-F."/>
            <person name="Haag K.L."/>
            <person name="Ebert D."/>
        </authorList>
    </citation>
    <scope>NUCLEOTIDE SEQUENCE [LARGE SCALE GENOMIC DNA]</scope>
    <source>
        <strain evidence="2">BE-OM-2</strain>
    </source>
</reference>